<evidence type="ECO:0000313" key="2">
    <source>
        <dbReference type="Proteomes" id="UP000477980"/>
    </source>
</evidence>
<dbReference type="Proteomes" id="UP000477980">
    <property type="component" value="Unassembled WGS sequence"/>
</dbReference>
<dbReference type="RefSeq" id="WP_153091072.1">
    <property type="nucleotide sequence ID" value="NZ_VZAH01000116.1"/>
</dbReference>
<dbReference type="InterPro" id="IPR029035">
    <property type="entry name" value="DHS-like_NAD/FAD-binding_dom"/>
</dbReference>
<sequence>MDIYEYFSTYKVYPVLFIGTGLSLRYYQDSFTWEALLAKIVEECSDNRELFLDKKSECMDSQGHVDYPKLGTLVEESFNSIVKRDRNGKFGFINDEYYRKMEQGQCISRFKIYISQLFTNLHERPEKQDELEKLYRASKNISSVITTNYDNLIENVLYFKPVIGNNILLSNPYGSVYKIHGSIEAPENIVITAEDYKNFDDKYNLIQAQVLSTFIYHPIIFLGYSLQDQNIRKLLKIIFSNIQPNSDLADKIRNNFLLINYQKDSENLELSDYDAALDNNGLTVRIKQLTTDKYGEIYDAISNLDLPVSAMDIRKVHDVIRDIHSGGKIKVKIVDDMSDMHNGDRVIAIGTNNTVFVSTKKKKDLIREYFELIHQKSGAIQSINGQSINSTEYFPVYGFATVCSKINEVETLKQIEHDRIDAMFSQMGSPTSSLTSIAAILSDDSIFKTYKVNEILHAVKAKRIALEDLKSYLLDIPADQRNNTDYRKLLCLYDIMEYGSYGEE</sequence>
<name>A0A6G1VNW9_9BACT</name>
<dbReference type="InterPro" id="IPR011202">
    <property type="entry name" value="UCP014677"/>
</dbReference>
<dbReference type="EMBL" id="VZAH01000116">
    <property type="protein sequence ID" value="MQP15090.1"/>
    <property type="molecule type" value="Genomic_DNA"/>
</dbReference>
<dbReference type="OrthoDB" id="1688888at2"/>
<dbReference type="AlphaFoldDB" id="A0A6G1VNW9"/>
<comment type="caution">
    <text evidence="1">The sequence shown here is derived from an EMBL/GenBank/DDBJ whole genome shotgun (WGS) entry which is preliminary data.</text>
</comment>
<reference evidence="1 2" key="1">
    <citation type="submission" date="2019-09" db="EMBL/GenBank/DDBJ databases">
        <title>Distinct polysaccharide growth profiles of human intestinal Prevotella copri isolates.</title>
        <authorList>
            <person name="Fehlner-Peach H."/>
            <person name="Magnabosco C."/>
            <person name="Raghavan V."/>
            <person name="Scher J.U."/>
            <person name="Tett A."/>
            <person name="Cox L.M."/>
            <person name="Gottsegen C."/>
            <person name="Watters A."/>
            <person name="Wiltshire- Gordon J.D."/>
            <person name="Segata N."/>
            <person name="Bonneau R."/>
            <person name="Littman D.R."/>
        </authorList>
    </citation>
    <scope>NUCLEOTIDE SEQUENCE [LARGE SCALE GENOMIC DNA]</scope>
    <source>
        <strain evidence="2">iAA917</strain>
    </source>
</reference>
<proteinExistence type="predicted"/>
<dbReference type="PIRSF" id="PIRSF014677">
    <property type="entry name" value="UCP014677"/>
    <property type="match status" value="1"/>
</dbReference>
<organism evidence="1 2">
    <name type="scientific">Segatella copri</name>
    <dbReference type="NCBI Taxonomy" id="165179"/>
    <lineage>
        <taxon>Bacteria</taxon>
        <taxon>Pseudomonadati</taxon>
        <taxon>Bacteroidota</taxon>
        <taxon>Bacteroidia</taxon>
        <taxon>Bacteroidales</taxon>
        <taxon>Prevotellaceae</taxon>
        <taxon>Segatella</taxon>
    </lineage>
</organism>
<dbReference type="Pfam" id="PF13289">
    <property type="entry name" value="SIR2_2"/>
    <property type="match status" value="1"/>
</dbReference>
<protein>
    <submittedName>
        <fullName evidence="1">SIR2 family protein</fullName>
    </submittedName>
</protein>
<accession>A0A6G1VNW9</accession>
<evidence type="ECO:0000313" key="1">
    <source>
        <dbReference type="EMBL" id="MQP15090.1"/>
    </source>
</evidence>
<gene>
    <name evidence="1" type="ORF">F7D25_11875</name>
</gene>
<dbReference type="SUPFAM" id="SSF52467">
    <property type="entry name" value="DHS-like NAD/FAD-binding domain"/>
    <property type="match status" value="1"/>
</dbReference>